<accession>A0A4Q7P048</accession>
<comment type="caution">
    <text evidence="1">The sequence shown here is derived from an EMBL/GenBank/DDBJ whole genome shotgun (WGS) entry which is preliminary data.</text>
</comment>
<dbReference type="Proteomes" id="UP000292262">
    <property type="component" value="Unassembled WGS sequence"/>
</dbReference>
<evidence type="ECO:0000313" key="2">
    <source>
        <dbReference type="Proteomes" id="UP000292262"/>
    </source>
</evidence>
<keyword evidence="2" id="KW-1185">Reference proteome</keyword>
<organism evidence="1 2">
    <name type="scientific">Aquimarina brevivitae</name>
    <dbReference type="NCBI Taxonomy" id="323412"/>
    <lineage>
        <taxon>Bacteria</taxon>
        <taxon>Pseudomonadati</taxon>
        <taxon>Bacteroidota</taxon>
        <taxon>Flavobacteriia</taxon>
        <taxon>Flavobacteriales</taxon>
        <taxon>Flavobacteriaceae</taxon>
        <taxon>Aquimarina</taxon>
    </lineage>
</organism>
<sequence length="179" mass="20683">MKFKYHFLLSFIILTGCNNSQQNKVIDFNSFEITVPRTWNKLDVKGIDSYVGGFSTNSGDSIFFDYGNHTFKMDLVLKVNDLKEYKKLDSIGFEVNDLIFSKYPNIDQNQGTFHNEYYMYDSIDNYQAKISAPKIIGNGTTGIYFEGLPKGKNLYVYGNNLTDNEHRELLKSFKTIKIK</sequence>
<proteinExistence type="predicted"/>
<dbReference type="PROSITE" id="PS51257">
    <property type="entry name" value="PROKAR_LIPOPROTEIN"/>
    <property type="match status" value="1"/>
</dbReference>
<reference evidence="1 2" key="1">
    <citation type="submission" date="2019-02" db="EMBL/GenBank/DDBJ databases">
        <title>Genomic Encyclopedia of Type Strains, Phase IV (KMG-IV): sequencing the most valuable type-strain genomes for metagenomic binning, comparative biology and taxonomic classification.</title>
        <authorList>
            <person name="Goeker M."/>
        </authorList>
    </citation>
    <scope>NUCLEOTIDE SEQUENCE [LARGE SCALE GENOMIC DNA]</scope>
    <source>
        <strain evidence="1 2">DSM 17196</strain>
    </source>
</reference>
<dbReference type="RefSeq" id="WP_130286291.1">
    <property type="nucleotide sequence ID" value="NZ_SGXE01000002.1"/>
</dbReference>
<name>A0A4Q7P048_9FLAO</name>
<dbReference type="EMBL" id="SGXE01000002">
    <property type="protein sequence ID" value="RZS93146.1"/>
    <property type="molecule type" value="Genomic_DNA"/>
</dbReference>
<gene>
    <name evidence="1" type="ORF">EV197_1716</name>
</gene>
<protein>
    <submittedName>
        <fullName evidence="1">Uncharacterized protein</fullName>
    </submittedName>
</protein>
<dbReference type="AlphaFoldDB" id="A0A4Q7P048"/>
<evidence type="ECO:0000313" key="1">
    <source>
        <dbReference type="EMBL" id="RZS93146.1"/>
    </source>
</evidence>
<dbReference type="OrthoDB" id="676083at2"/>